<dbReference type="OrthoDB" id="9788336at2"/>
<evidence type="ECO:0000256" key="4">
    <source>
        <dbReference type="ARBA" id="ARBA00022980"/>
    </source>
</evidence>
<dbReference type="InterPro" id="IPR036935">
    <property type="entry name" value="Ribosomal_bL9_N_sf"/>
</dbReference>
<gene>
    <name evidence="7" type="primary">rplI</name>
    <name evidence="9" type="ORF">SAMN04487966_11164</name>
</gene>
<protein>
    <recommendedName>
        <fullName evidence="6 7">Large ribosomal subunit protein bL9</fullName>
    </recommendedName>
</protein>
<evidence type="ECO:0000313" key="10">
    <source>
        <dbReference type="Proteomes" id="UP000198881"/>
    </source>
</evidence>
<dbReference type="Pfam" id="PF01281">
    <property type="entry name" value="Ribosomal_L9_N"/>
    <property type="match status" value="1"/>
</dbReference>
<dbReference type="AlphaFoldDB" id="A0A1I7MRF0"/>
<comment type="similarity">
    <text evidence="1 7">Belongs to the bacterial ribosomal protein bL9 family.</text>
</comment>
<dbReference type="Gene3D" id="3.40.5.10">
    <property type="entry name" value="Ribosomal protein L9, N-terminal domain"/>
    <property type="match status" value="1"/>
</dbReference>
<dbReference type="EMBL" id="FPCG01000011">
    <property type="protein sequence ID" value="SFV24500.1"/>
    <property type="molecule type" value="Genomic_DNA"/>
</dbReference>
<dbReference type="InterPro" id="IPR036791">
    <property type="entry name" value="Ribosomal_bL9_C_sf"/>
</dbReference>
<evidence type="ECO:0000313" key="9">
    <source>
        <dbReference type="EMBL" id="SFV24500.1"/>
    </source>
</evidence>
<dbReference type="Proteomes" id="UP000198881">
    <property type="component" value="Unassembled WGS sequence"/>
</dbReference>
<evidence type="ECO:0000256" key="2">
    <source>
        <dbReference type="ARBA" id="ARBA00022730"/>
    </source>
</evidence>
<dbReference type="PANTHER" id="PTHR21368">
    <property type="entry name" value="50S RIBOSOMAL PROTEIN L9"/>
    <property type="match status" value="1"/>
</dbReference>
<evidence type="ECO:0000256" key="6">
    <source>
        <dbReference type="ARBA" id="ARBA00035292"/>
    </source>
</evidence>
<dbReference type="GO" id="GO:1990904">
    <property type="term" value="C:ribonucleoprotein complex"/>
    <property type="evidence" value="ECO:0007669"/>
    <property type="project" value="UniProtKB-KW"/>
</dbReference>
<keyword evidence="10" id="KW-1185">Reference proteome</keyword>
<organism evidence="9 10">
    <name type="scientific">Micrococcus terreus</name>
    <dbReference type="NCBI Taxonomy" id="574650"/>
    <lineage>
        <taxon>Bacteria</taxon>
        <taxon>Bacillati</taxon>
        <taxon>Actinomycetota</taxon>
        <taxon>Actinomycetes</taxon>
        <taxon>Micrococcales</taxon>
        <taxon>Micrococcaceae</taxon>
        <taxon>Micrococcus</taxon>
    </lineage>
</organism>
<dbReference type="STRING" id="574650.SAMN04487966_11164"/>
<evidence type="ECO:0000256" key="1">
    <source>
        <dbReference type="ARBA" id="ARBA00010605"/>
    </source>
</evidence>
<evidence type="ECO:0000256" key="7">
    <source>
        <dbReference type="HAMAP-Rule" id="MF_00503"/>
    </source>
</evidence>
<dbReference type="RefSeq" id="WP_091699024.1">
    <property type="nucleotide sequence ID" value="NZ_FPCG01000011.1"/>
</dbReference>
<sequence length="155" mass="16526">MAKLILTQEVTGLGSAGDVVDVKNGYARNYLLPRGYATLWTKGGEKQVESIRAARETRAVKSLEEAQALSAKLQSTPVKLEVTAGEGGRLFGAIKAADVADAVEAAGLGSIDKRTVTLPQNIKSVGSYQAHVRLHEDVVSVVDLQVVPEKTKKKK</sequence>
<dbReference type="InterPro" id="IPR020070">
    <property type="entry name" value="Ribosomal_bL9_N"/>
</dbReference>
<dbReference type="Pfam" id="PF03948">
    <property type="entry name" value="Ribosomal_L9_C"/>
    <property type="match status" value="1"/>
</dbReference>
<dbReference type="PROSITE" id="PS00651">
    <property type="entry name" value="RIBOSOMAL_L9"/>
    <property type="match status" value="1"/>
</dbReference>
<evidence type="ECO:0000259" key="8">
    <source>
        <dbReference type="PROSITE" id="PS00651"/>
    </source>
</evidence>
<dbReference type="InterPro" id="IPR020069">
    <property type="entry name" value="Ribosomal_bL9_C"/>
</dbReference>
<dbReference type="InterPro" id="IPR020594">
    <property type="entry name" value="Ribosomal_bL9_bac/chp"/>
</dbReference>
<comment type="function">
    <text evidence="7">Binds to the 23S rRNA.</text>
</comment>
<dbReference type="GO" id="GO:0003735">
    <property type="term" value="F:structural constituent of ribosome"/>
    <property type="evidence" value="ECO:0007669"/>
    <property type="project" value="InterPro"/>
</dbReference>
<evidence type="ECO:0000256" key="3">
    <source>
        <dbReference type="ARBA" id="ARBA00022884"/>
    </source>
</evidence>
<keyword evidence="2 7" id="KW-0699">rRNA-binding</keyword>
<dbReference type="FunFam" id="3.40.5.10:FF:000003">
    <property type="entry name" value="50S ribosomal protein L9"/>
    <property type="match status" value="1"/>
</dbReference>
<dbReference type="GO" id="GO:0005840">
    <property type="term" value="C:ribosome"/>
    <property type="evidence" value="ECO:0007669"/>
    <property type="project" value="UniProtKB-KW"/>
</dbReference>
<name>A0A1I7MRF0_9MICC</name>
<dbReference type="SUPFAM" id="SSF55653">
    <property type="entry name" value="Ribosomal protein L9 C-domain"/>
    <property type="match status" value="1"/>
</dbReference>
<feature type="domain" description="Ribosomal protein L9" evidence="8">
    <location>
        <begin position="14"/>
        <end position="41"/>
    </location>
</feature>
<dbReference type="NCBIfam" id="TIGR00158">
    <property type="entry name" value="L9"/>
    <property type="match status" value="1"/>
</dbReference>
<dbReference type="Gene3D" id="3.10.430.100">
    <property type="entry name" value="Ribosomal protein L9, C-terminal domain"/>
    <property type="match status" value="1"/>
</dbReference>
<dbReference type="InterPro" id="IPR009027">
    <property type="entry name" value="Ribosomal_bL9/RNase_H1_N"/>
</dbReference>
<dbReference type="InterPro" id="IPR000244">
    <property type="entry name" value="Ribosomal_bL9"/>
</dbReference>
<keyword evidence="4 7" id="KW-0689">Ribosomal protein</keyword>
<keyword evidence="3 7" id="KW-0694">RNA-binding</keyword>
<dbReference type="GO" id="GO:0019843">
    <property type="term" value="F:rRNA binding"/>
    <property type="evidence" value="ECO:0007669"/>
    <property type="project" value="UniProtKB-UniRule"/>
</dbReference>
<dbReference type="HAMAP" id="MF_00503">
    <property type="entry name" value="Ribosomal_bL9"/>
    <property type="match status" value="1"/>
</dbReference>
<reference evidence="9 10" key="1">
    <citation type="submission" date="2016-10" db="EMBL/GenBank/DDBJ databases">
        <authorList>
            <person name="de Groot N.N."/>
        </authorList>
    </citation>
    <scope>NUCLEOTIDE SEQUENCE [LARGE SCALE GENOMIC DNA]</scope>
    <source>
        <strain evidence="9 10">CGMCC 1.7054</strain>
    </source>
</reference>
<dbReference type="SUPFAM" id="SSF55658">
    <property type="entry name" value="L9 N-domain-like"/>
    <property type="match status" value="1"/>
</dbReference>
<accession>A0A1I7MRF0</accession>
<evidence type="ECO:0000256" key="5">
    <source>
        <dbReference type="ARBA" id="ARBA00023274"/>
    </source>
</evidence>
<proteinExistence type="inferred from homology"/>
<keyword evidence="5 7" id="KW-0687">Ribonucleoprotein</keyword>
<dbReference type="GO" id="GO:0006412">
    <property type="term" value="P:translation"/>
    <property type="evidence" value="ECO:0007669"/>
    <property type="project" value="UniProtKB-UniRule"/>
</dbReference>